<proteinExistence type="predicted"/>
<keyword evidence="1" id="KW-0472">Membrane</keyword>
<evidence type="ECO:0000313" key="3">
    <source>
        <dbReference type="Proteomes" id="UP000831947"/>
    </source>
</evidence>
<dbReference type="Proteomes" id="UP000831947">
    <property type="component" value="Chromosome"/>
</dbReference>
<evidence type="ECO:0008006" key="4">
    <source>
        <dbReference type="Google" id="ProtNLM"/>
    </source>
</evidence>
<keyword evidence="1" id="KW-0812">Transmembrane</keyword>
<sequence>MNIKYKLNFTVIIINIIYFICIGVARPAQAATNPTLTTNNPTLDNILYPNSHTPQAPPNFKYLTQPSPMLRDAATDGNSHPGLYMYPDFQWTDSEAQANANDGKNYFTVNTEGQTNGNKTDFQYLIDSNGKNLQSTNTYTAYVSTPLAFLEAVYDLQNPDYGNRVSHISKVVIKQDLDFYDTSNIDGSFGFANGSTFSYNYARHFKFTIDGQGHTINFSSHCIALATPGGLYKEDWNLKNLHTYGSTFWGPVAGNSGVADNAEEADKGTSDATIETGGGFTRITYDNFSYLGAQVHNSGSGSSNTEIVIKNRVDMSSVDRYKYKGIEYQCDSNGNQQIFEASKIIFDKNSVFTGYTYDGIGIALNNAGLSDYHKSNSIKLEDGAKVYLFPHGDGSAETAGNSRGMPYAITSFGDKSKMDLYGDAELNIISNNAPAKGQYYNGTNTLRHNLELAGGLYVSGQFELNYHKDSTGSPTIRVQSNDQSTMDYVHPENNVMDQNGNLTIPATNNAAVGDSNVDWQAYGDDYDFSTDDYGKYVSCLSTSNGSAGTDGSTTTTGATLNSNPIIYLGNSSKYQSTATIDNGTFDVQTNNLHNFGTASPNSTWVPSNGYVMYIGGGMNVNIKKDGIFRLHNTGDKQTGNGMNLLQAAQGLDLNISNPKEVTLDLGPNDNSASNIVYIEGGDSNNPGGDVNVNNSTFSATGNASVVSGPSGNLGSDDKDVQLSNIPIQKMKIPFSYWAIPGNLFQDGTNAIFAKQANQGLEELNGGLDSMNGKEFHSINFGKLDSPVIDNQTHEIVPHKNREVHLTGSVTHYDDDTSFDPDPPMIRLTLQRNDQTYDLGTATNASQAYGIQKGTKKVLPVTPDILGVNDNQQQNGLIAANGEGKIVESAPLYLSPDKKEVQITPVNSTTQKYTTYKYDINLQKVLDDLPKDSPIGDISSRDKLNVSAVTNFQQTPEQPINIVNLILKTDKNVTQYLTGDDVKVPISYFDGNASAQELTLDGTVNDAGKDHKITSSNLAMQHNADQSDSQTNWSISGITNSVDTADTTHKISFSGQDDLTPSNRYPLLGNPDLTYEYQVLPYPKYSGISSFPISDSQPASTVKAGHQTLITKFTPVGHHDMRKVRLQLGTITNGGQTSDQSIKVTASYPNSDPGADSSNKKISQTITLPINSDNLYELSGKDFSFAGDMIPADTTFTIKQNVDVKGTSNQDYFQADSGILSAILPDGTTKQLAKTPAVKDLITEPDIKLIAPNKLNFSAFTKVNRKAVYPDAVDEYVQLLNNADYDMNDVNVYAQYQGDKNIANRLYYQTNSSTSMNLSNPALIFQGSLSQKSTKLLNINPKSGDSNGLFLDLTKNDLSEGKYDGALTWSAVNSLN</sequence>
<keyword evidence="1" id="KW-1133">Transmembrane helix</keyword>
<reference evidence="2 3" key="1">
    <citation type="journal article" date="2022" name="Int. J. Syst. Evol. Microbiol.">
        <title>Apilactobacillus apisilvae sp. nov., Nicolia spurrieriana gen. nov. sp. nov., Bombilactobacillus folatiphilus sp. nov. and Bombilactobacillus thymidiniphilus sp. nov., four new lactic acid bacterial isolates from stingless bees Tetragonula carbonaria and Austroplebeia australis.</title>
        <authorList>
            <person name="Oliphant S.A."/>
            <person name="Watson-Haigh N.S."/>
            <person name="Sumby K.M."/>
            <person name="Gardner J."/>
            <person name="Groom S."/>
            <person name="Jiranek V."/>
        </authorList>
    </citation>
    <scope>NUCLEOTIDE SEQUENCE [LARGE SCALE GENOMIC DNA]</scope>
    <source>
        <strain evidence="2 3">SG4_A1</strain>
    </source>
</reference>
<dbReference type="EMBL" id="CP093365">
    <property type="protein sequence ID" value="UQS84159.1"/>
    <property type="molecule type" value="Genomic_DNA"/>
</dbReference>
<feature type="transmembrane region" description="Helical" evidence="1">
    <location>
        <begin position="7"/>
        <end position="25"/>
    </location>
</feature>
<organism evidence="2 3">
    <name type="scientific">Bombilactobacillus thymidiniphilus</name>
    <dbReference type="NCBI Taxonomy" id="2923363"/>
    <lineage>
        <taxon>Bacteria</taxon>
        <taxon>Bacillati</taxon>
        <taxon>Bacillota</taxon>
        <taxon>Bacilli</taxon>
        <taxon>Lactobacillales</taxon>
        <taxon>Lactobacillaceae</taxon>
        <taxon>Bombilactobacillus</taxon>
    </lineage>
</organism>
<evidence type="ECO:0000313" key="2">
    <source>
        <dbReference type="EMBL" id="UQS84159.1"/>
    </source>
</evidence>
<keyword evidence="3" id="KW-1185">Reference proteome</keyword>
<gene>
    <name evidence="2" type="ORF">MOO47_03130</name>
</gene>
<evidence type="ECO:0000256" key="1">
    <source>
        <dbReference type="SAM" id="Phobius"/>
    </source>
</evidence>
<protein>
    <recommendedName>
        <fullName evidence="4">WxL domain-containing protein</fullName>
    </recommendedName>
</protein>
<dbReference type="RefSeq" id="WP_249513343.1">
    <property type="nucleotide sequence ID" value="NZ_CP093365.1"/>
</dbReference>
<name>A0ABY4PF63_9LACO</name>
<accession>A0ABY4PF63</accession>